<protein>
    <recommendedName>
        <fullName evidence="3">Nucleotidyl transferase AbiEii/AbiGii toxin family protein</fullName>
    </recommendedName>
</protein>
<dbReference type="EMBL" id="PFGY01000021">
    <property type="protein sequence ID" value="PIW76564.1"/>
    <property type="molecule type" value="Genomic_DNA"/>
</dbReference>
<dbReference type="Proteomes" id="UP000229561">
    <property type="component" value="Unassembled WGS sequence"/>
</dbReference>
<reference evidence="2" key="1">
    <citation type="submission" date="2017-09" db="EMBL/GenBank/DDBJ databases">
        <title>Depth-based differentiation of microbial function through sediment-hosted aquifers and enrichment of novel symbionts in the deep terrestrial subsurface.</title>
        <authorList>
            <person name="Probst A.J."/>
            <person name="Ladd B."/>
            <person name="Jarett J.K."/>
            <person name="Geller-Mcgrath D.E."/>
            <person name="Sieber C.M.K."/>
            <person name="Emerson J.B."/>
            <person name="Anantharaman K."/>
            <person name="Thomas B.C."/>
            <person name="Malmstrom R."/>
            <person name="Stieglmeier M."/>
            <person name="Klingl A."/>
            <person name="Woyke T."/>
            <person name="Ryan C.M."/>
            <person name="Banfield J.F."/>
        </authorList>
    </citation>
    <scope>NUCLEOTIDE SEQUENCE [LARGE SCALE GENOMIC DNA]</scope>
</reference>
<sequence>MLSKENLEEFTKKEQTSLENIVREYCQHLFLSFLYQQPDAEKLLFKGGTALRIIFKSPRYSEDLDFTGYGLAARQVEELFTNALSQIQKTGIDVEIIEGKLTTGGYLGIAVFDAYGRKTNVQIEVSLRKGKPLNGERILIQNEYLPAYTLVSLSREGIIEGKIAALLGRQKPRDFYDYYFLLSGNYPITKDGENLSAVLKLLKNTKINFKAELKKFLPKSHWLIIRDFSAALEREIKRFI</sequence>
<dbReference type="InterPro" id="IPR014942">
    <property type="entry name" value="AbiEii"/>
</dbReference>
<comment type="caution">
    <text evidence="1">The sequence shown here is derived from an EMBL/GenBank/DDBJ whole genome shotgun (WGS) entry which is preliminary data.</text>
</comment>
<dbReference type="Pfam" id="PF08843">
    <property type="entry name" value="AbiEii"/>
    <property type="match status" value="1"/>
</dbReference>
<evidence type="ECO:0000313" key="2">
    <source>
        <dbReference type="Proteomes" id="UP000229561"/>
    </source>
</evidence>
<dbReference type="Gene3D" id="3.10.450.620">
    <property type="entry name" value="JHP933, nucleotidyltransferase-like core domain"/>
    <property type="match status" value="1"/>
</dbReference>
<dbReference type="AlphaFoldDB" id="A0A2M7IJ74"/>
<accession>A0A2M7IJ74</accession>
<name>A0A2M7IJ74_9BACT</name>
<proteinExistence type="predicted"/>
<gene>
    <name evidence="1" type="ORF">CO001_00710</name>
</gene>
<evidence type="ECO:0000313" key="1">
    <source>
        <dbReference type="EMBL" id="PIW76564.1"/>
    </source>
</evidence>
<evidence type="ECO:0008006" key="3">
    <source>
        <dbReference type="Google" id="ProtNLM"/>
    </source>
</evidence>
<organism evidence="1 2">
    <name type="scientific">Candidatus Portnoybacteria bacterium CG_4_8_14_3_um_filter_40_10</name>
    <dbReference type="NCBI Taxonomy" id="1974801"/>
    <lineage>
        <taxon>Bacteria</taxon>
        <taxon>Candidatus Portnoyibacteriota</taxon>
    </lineage>
</organism>